<comment type="caution">
    <text evidence="3">The sequence shown here is derived from an EMBL/GenBank/DDBJ whole genome shotgun (WGS) entry which is preliminary data.</text>
</comment>
<accession>A0AAW8UR58</accession>
<dbReference type="Pfam" id="PF20938">
    <property type="entry name" value="DUF2264_C"/>
    <property type="match status" value="1"/>
</dbReference>
<dbReference type="InterPro" id="IPR016624">
    <property type="entry name" value="UCP014753"/>
</dbReference>
<dbReference type="EMBL" id="JARQDV010000003">
    <property type="protein sequence ID" value="MDT2964463.1"/>
    <property type="molecule type" value="Genomic_DNA"/>
</dbReference>
<gene>
    <name evidence="3" type="ORF">P7I32_07555</name>
</gene>
<proteinExistence type="predicted"/>
<dbReference type="InterPro" id="IPR049237">
    <property type="entry name" value="DUF2264_C"/>
</dbReference>
<dbReference type="PANTHER" id="PTHR35339">
    <property type="entry name" value="LINALOOL DEHYDRATASE_ISOMERASE DOMAIN-CONTAINING PROTEIN"/>
    <property type="match status" value="1"/>
</dbReference>
<evidence type="ECO:0000313" key="3">
    <source>
        <dbReference type="EMBL" id="MDT2964463.1"/>
    </source>
</evidence>
<organism evidence="3 4">
    <name type="scientific">Enterococcus casseliflavus</name>
    <name type="common">Enterococcus flavescens</name>
    <dbReference type="NCBI Taxonomy" id="37734"/>
    <lineage>
        <taxon>Bacteria</taxon>
        <taxon>Bacillati</taxon>
        <taxon>Bacillota</taxon>
        <taxon>Bacilli</taxon>
        <taxon>Lactobacillales</taxon>
        <taxon>Enterococcaceae</taxon>
        <taxon>Enterococcus</taxon>
    </lineage>
</organism>
<dbReference type="Pfam" id="PF10022">
    <property type="entry name" value="DUF2264"/>
    <property type="match status" value="1"/>
</dbReference>
<reference evidence="3" key="1">
    <citation type="submission" date="2023-03" db="EMBL/GenBank/DDBJ databases">
        <authorList>
            <person name="Shen W."/>
            <person name="Cai J."/>
        </authorList>
    </citation>
    <scope>NUCLEOTIDE SEQUENCE</scope>
    <source>
        <strain evidence="3">K72-2</strain>
    </source>
</reference>
<evidence type="ECO:0000313" key="4">
    <source>
        <dbReference type="Proteomes" id="UP001268896"/>
    </source>
</evidence>
<dbReference type="PIRSF" id="PIRSF014753">
    <property type="entry name" value="UCP014753"/>
    <property type="match status" value="1"/>
</dbReference>
<dbReference type="RefSeq" id="WP_311903875.1">
    <property type="nucleotide sequence ID" value="NZ_JARQDV010000003.1"/>
</dbReference>
<feature type="domain" description="DUF2264" evidence="2">
    <location>
        <begin position="357"/>
        <end position="550"/>
    </location>
</feature>
<protein>
    <submittedName>
        <fullName evidence="3">DUF2264 domain-containing protein</fullName>
    </submittedName>
</protein>
<dbReference type="AlphaFoldDB" id="A0AAW8UR58"/>
<dbReference type="InterPro" id="IPR049349">
    <property type="entry name" value="DUF2264_N"/>
</dbReference>
<feature type="domain" description="DUF2264" evidence="1">
    <location>
        <begin position="22"/>
        <end position="331"/>
    </location>
</feature>
<evidence type="ECO:0000259" key="2">
    <source>
        <dbReference type="Pfam" id="PF20938"/>
    </source>
</evidence>
<dbReference type="PANTHER" id="PTHR35339:SF4">
    <property type="entry name" value="LINALOOL DEHYDRATASE_ISOMERASE DOMAIN-CONTAINING PROTEIN"/>
    <property type="match status" value="1"/>
</dbReference>
<evidence type="ECO:0000259" key="1">
    <source>
        <dbReference type="Pfam" id="PF10022"/>
    </source>
</evidence>
<dbReference type="Proteomes" id="UP001268896">
    <property type="component" value="Unassembled WGS sequence"/>
</dbReference>
<sequence>MMISKKDLQMWMERMLPNDRSYLAQSGSSYTKEIRSFEAIMRSFWGIFPAYGDQPQKLNTFDTVQDFIDCVEEGNLPKLSTENRQIAVELGVLGFILGRYPSSFFQLFSNKGKKELLAWLYQINEIDLPKGNWFFFLLLVNLGLKKNNSPYSQEKIDEAVAIIEECYLGEGWYSDGVNRQRDYYVAFAFHFYGLLIDYCFPEEIKTRYKKRAIIFAESFKHWFDAEGRSIPFGRSLTYRFAHCSFWSALLLTEAYRETSLSVSEIKGLMEKNISDWQKRPIVLPKEQNLSIGYGYNQQLLSEDYNAPGSPMWAFKTFVVLALPEKHEFWQAISAMNIQRRDKTVQAHAGFHINHDLHQTTALSSLQCSNNPLLYHHFEKYSKFAYSSYFGFNVTRDIQGIEQFAIDSTLAVSIPDHQQYMTRGKIEKTKMYDSYGVSFWYVWQEVSITTYLVPIDAANHIRIHEILTNQPLEVVEGGFPLANWNRKYNQAIIQENSCAIENEQGESIIRNLGDVRTARVIPQGPNTNIYSSEKNAVPTLTTMIEAGRTVLAAHIIGQKNKQLLPKVTFHETNNAFQLRGNVDLTIKKERFAK</sequence>
<name>A0AAW8UR58_ENTCA</name>